<name>A0A6V8NSX2_9ACTN</name>
<evidence type="ECO:0000313" key="2">
    <source>
        <dbReference type="Proteomes" id="UP000580051"/>
    </source>
</evidence>
<feature type="non-terminal residue" evidence="1">
    <location>
        <position position="23"/>
    </location>
</feature>
<gene>
    <name evidence="1" type="ORF">HKBW3S06_01688</name>
</gene>
<evidence type="ECO:0000313" key="1">
    <source>
        <dbReference type="EMBL" id="GFP22460.1"/>
    </source>
</evidence>
<proteinExistence type="predicted"/>
<accession>A0A6V8NSX2</accession>
<dbReference type="EMBL" id="BLRV01000439">
    <property type="protein sequence ID" value="GFP22460.1"/>
    <property type="molecule type" value="Genomic_DNA"/>
</dbReference>
<protein>
    <submittedName>
        <fullName evidence="1">Uncharacterized protein</fullName>
    </submittedName>
</protein>
<dbReference type="Proteomes" id="UP000580051">
    <property type="component" value="Unassembled WGS sequence"/>
</dbReference>
<organism evidence="1 2">
    <name type="scientific">Candidatus Hakubella thermalkaliphila</name>
    <dbReference type="NCBI Taxonomy" id="2754717"/>
    <lineage>
        <taxon>Bacteria</taxon>
        <taxon>Bacillati</taxon>
        <taxon>Actinomycetota</taxon>
        <taxon>Actinomycetota incertae sedis</taxon>
        <taxon>Candidatus Hakubellales</taxon>
        <taxon>Candidatus Hakubellaceae</taxon>
        <taxon>Candidatus Hakubella</taxon>
    </lineage>
</organism>
<sequence>MEREDPRGEAVTKERKCIWPYCD</sequence>
<comment type="caution">
    <text evidence="1">The sequence shown here is derived from an EMBL/GenBank/DDBJ whole genome shotgun (WGS) entry which is preliminary data.</text>
</comment>
<dbReference type="AlphaFoldDB" id="A0A6V8NSX2"/>
<reference evidence="1 2" key="1">
    <citation type="journal article" date="2020" name="Front. Microbiol.">
        <title>Single-cell genomics of novel Actinobacteria with the Wood-Ljungdahl pathway discovered in a serpentinizing system.</title>
        <authorList>
            <person name="Merino N."/>
            <person name="Kawai M."/>
            <person name="Boyd E.S."/>
            <person name="Colman D.R."/>
            <person name="McGlynn S.E."/>
            <person name="Nealson K.H."/>
            <person name="Kurokawa K."/>
            <person name="Hongoh Y."/>
        </authorList>
    </citation>
    <scope>NUCLEOTIDE SEQUENCE [LARGE SCALE GENOMIC DNA]</scope>
    <source>
        <strain evidence="1 2">S06</strain>
    </source>
</reference>